<comment type="caution">
    <text evidence="12">The sequence shown here is derived from an EMBL/GenBank/DDBJ whole genome shotgun (WGS) entry which is preliminary data.</text>
</comment>
<name>F7NNJ3_9FIRM</name>
<dbReference type="FunFam" id="3.40.30.10:FF:000001">
    <property type="entry name" value="Thioredoxin"/>
    <property type="match status" value="1"/>
</dbReference>
<dbReference type="NCBIfam" id="TIGR01068">
    <property type="entry name" value="thioredoxin"/>
    <property type="match status" value="1"/>
</dbReference>
<organism evidence="12 13">
    <name type="scientific">Acetonema longum DSM 6540</name>
    <dbReference type="NCBI Taxonomy" id="1009370"/>
    <lineage>
        <taxon>Bacteria</taxon>
        <taxon>Bacillati</taxon>
        <taxon>Bacillota</taxon>
        <taxon>Negativicutes</taxon>
        <taxon>Acetonemataceae</taxon>
        <taxon>Acetonema</taxon>
    </lineage>
</organism>
<keyword evidence="5 10" id="KW-1015">Disulfide bond</keyword>
<dbReference type="PANTHER" id="PTHR45663">
    <property type="entry name" value="GEO12009P1"/>
    <property type="match status" value="1"/>
</dbReference>
<evidence type="ECO:0000256" key="9">
    <source>
        <dbReference type="PIRSR" id="PIRSR000077-1"/>
    </source>
</evidence>
<dbReference type="AlphaFoldDB" id="F7NNJ3"/>
<evidence type="ECO:0000256" key="6">
    <source>
        <dbReference type="ARBA" id="ARBA00023284"/>
    </source>
</evidence>
<feature type="site" description="Contributes to redox potential value" evidence="9">
    <location>
        <position position="34"/>
    </location>
</feature>
<dbReference type="PROSITE" id="PS51352">
    <property type="entry name" value="THIOREDOXIN_2"/>
    <property type="match status" value="1"/>
</dbReference>
<evidence type="ECO:0000256" key="7">
    <source>
        <dbReference type="NCBIfam" id="TIGR01068"/>
    </source>
</evidence>
<dbReference type="eggNOG" id="COG3118">
    <property type="taxonomic scope" value="Bacteria"/>
</dbReference>
<evidence type="ECO:0000256" key="8">
    <source>
        <dbReference type="PIRNR" id="PIRNR000077"/>
    </source>
</evidence>
<gene>
    <name evidence="12" type="ORF">ALO_18420</name>
</gene>
<evidence type="ECO:0000256" key="5">
    <source>
        <dbReference type="ARBA" id="ARBA00023157"/>
    </source>
</evidence>
<reference evidence="12 13" key="1">
    <citation type="journal article" date="2011" name="EMBO J.">
        <title>Structural diversity of bacterial flagellar motors.</title>
        <authorList>
            <person name="Chen S."/>
            <person name="Beeby M."/>
            <person name="Murphy G.E."/>
            <person name="Leadbetter J.R."/>
            <person name="Hendrixson D.R."/>
            <person name="Briegel A."/>
            <person name="Li Z."/>
            <person name="Shi J."/>
            <person name="Tocheva E.I."/>
            <person name="Muller A."/>
            <person name="Dobro M.J."/>
            <person name="Jensen G.J."/>
        </authorList>
    </citation>
    <scope>NUCLEOTIDE SEQUENCE [LARGE SCALE GENOMIC DNA]</scope>
    <source>
        <strain evidence="12 13">DSM 6540</strain>
    </source>
</reference>
<dbReference type="CDD" id="cd02947">
    <property type="entry name" value="TRX_family"/>
    <property type="match status" value="1"/>
</dbReference>
<dbReference type="EMBL" id="AFGF01000221">
    <property type="protein sequence ID" value="EGO62434.1"/>
    <property type="molecule type" value="Genomic_DNA"/>
</dbReference>
<dbReference type="Pfam" id="PF00085">
    <property type="entry name" value="Thioredoxin"/>
    <property type="match status" value="1"/>
</dbReference>
<feature type="domain" description="Thioredoxin" evidence="11">
    <location>
        <begin position="1"/>
        <end position="108"/>
    </location>
</feature>
<evidence type="ECO:0000256" key="1">
    <source>
        <dbReference type="ARBA" id="ARBA00008987"/>
    </source>
</evidence>
<dbReference type="PRINTS" id="PR00421">
    <property type="entry name" value="THIOREDOXIN"/>
</dbReference>
<evidence type="ECO:0000256" key="2">
    <source>
        <dbReference type="ARBA" id="ARBA00020570"/>
    </source>
</evidence>
<evidence type="ECO:0000256" key="3">
    <source>
        <dbReference type="ARBA" id="ARBA00022448"/>
    </source>
</evidence>
<dbReference type="Proteomes" id="UP000003240">
    <property type="component" value="Unassembled WGS sequence"/>
</dbReference>
<dbReference type="GO" id="GO:0005829">
    <property type="term" value="C:cytosol"/>
    <property type="evidence" value="ECO:0007669"/>
    <property type="project" value="TreeGrafter"/>
</dbReference>
<dbReference type="InterPro" id="IPR005746">
    <property type="entry name" value="Thioredoxin"/>
</dbReference>
<feature type="site" description="Deprotonates C-terminal active site Cys" evidence="9">
    <location>
        <position position="26"/>
    </location>
</feature>
<dbReference type="GO" id="GO:0015035">
    <property type="term" value="F:protein-disulfide reductase activity"/>
    <property type="evidence" value="ECO:0007669"/>
    <property type="project" value="UniProtKB-UniRule"/>
</dbReference>
<dbReference type="STRING" id="1009370.ALO_18420"/>
<protein>
    <recommendedName>
        <fullName evidence="2 7">Thioredoxin</fullName>
    </recommendedName>
</protein>
<dbReference type="PIRSF" id="PIRSF000077">
    <property type="entry name" value="Thioredoxin"/>
    <property type="match status" value="1"/>
</dbReference>
<dbReference type="PROSITE" id="PS00194">
    <property type="entry name" value="THIOREDOXIN_1"/>
    <property type="match status" value="1"/>
</dbReference>
<proteinExistence type="inferred from homology"/>
<accession>F7NNJ3</accession>
<dbReference type="InterPro" id="IPR017937">
    <property type="entry name" value="Thioredoxin_CS"/>
</dbReference>
<feature type="site" description="Contributes to redox potential value" evidence="9">
    <location>
        <position position="33"/>
    </location>
</feature>
<evidence type="ECO:0000256" key="4">
    <source>
        <dbReference type="ARBA" id="ARBA00022982"/>
    </source>
</evidence>
<feature type="active site" description="Nucleophile" evidence="9">
    <location>
        <position position="32"/>
    </location>
</feature>
<feature type="active site" description="Nucleophile" evidence="9">
    <location>
        <position position="35"/>
    </location>
</feature>
<feature type="disulfide bond" description="Redox-active" evidence="10">
    <location>
        <begin position="32"/>
        <end position="35"/>
    </location>
</feature>
<keyword evidence="3" id="KW-0813">Transport</keyword>
<dbReference type="GO" id="GO:0045454">
    <property type="term" value="P:cell redox homeostasis"/>
    <property type="evidence" value="ECO:0007669"/>
    <property type="project" value="TreeGrafter"/>
</dbReference>
<evidence type="ECO:0000313" key="13">
    <source>
        <dbReference type="Proteomes" id="UP000003240"/>
    </source>
</evidence>
<dbReference type="SUPFAM" id="SSF52833">
    <property type="entry name" value="Thioredoxin-like"/>
    <property type="match status" value="1"/>
</dbReference>
<keyword evidence="4" id="KW-0249">Electron transport</keyword>
<sequence length="108" mass="11931">MGITSITNANEFTEKVLNSDRPALVDFWAPWCGPCKMVGPEVEAIAQEYADRAVICKVNIDEQAQLAGQYNVMSIPTLVIFKDGREVKRIVGYRPRKELGAALAETMA</sequence>
<dbReference type="RefSeq" id="WP_004098710.1">
    <property type="nucleotide sequence ID" value="NZ_AFGF01000221.1"/>
</dbReference>
<evidence type="ECO:0000313" key="12">
    <source>
        <dbReference type="EMBL" id="EGO62434.1"/>
    </source>
</evidence>
<dbReference type="Gene3D" id="3.40.30.10">
    <property type="entry name" value="Glutaredoxin"/>
    <property type="match status" value="1"/>
</dbReference>
<dbReference type="OrthoDB" id="9790390at2"/>
<dbReference type="InterPro" id="IPR036249">
    <property type="entry name" value="Thioredoxin-like_sf"/>
</dbReference>
<keyword evidence="6 10" id="KW-0676">Redox-active center</keyword>
<keyword evidence="13" id="KW-1185">Reference proteome</keyword>
<evidence type="ECO:0000256" key="10">
    <source>
        <dbReference type="PIRSR" id="PIRSR000077-4"/>
    </source>
</evidence>
<evidence type="ECO:0000259" key="11">
    <source>
        <dbReference type="PROSITE" id="PS51352"/>
    </source>
</evidence>
<comment type="similarity">
    <text evidence="1 8">Belongs to the thioredoxin family.</text>
</comment>
<dbReference type="InterPro" id="IPR013766">
    <property type="entry name" value="Thioredoxin_domain"/>
</dbReference>
<dbReference type="PANTHER" id="PTHR45663:SF11">
    <property type="entry name" value="GEO12009P1"/>
    <property type="match status" value="1"/>
</dbReference>